<reference evidence="3" key="2">
    <citation type="submission" date="2019-01" db="EMBL/GenBank/DDBJ databases">
        <title>Genome sequence of Desulfonema ishimotonii strain Tokyo 01.</title>
        <authorList>
            <person name="Fukui M."/>
        </authorList>
    </citation>
    <scope>NUCLEOTIDE SEQUENCE [LARGE SCALE GENOMIC DNA]</scope>
    <source>
        <strain evidence="3">Tokyo 01</strain>
    </source>
</reference>
<dbReference type="SUPFAM" id="SSF48371">
    <property type="entry name" value="ARM repeat"/>
    <property type="match status" value="1"/>
</dbReference>
<dbReference type="GO" id="GO:0016491">
    <property type="term" value="F:oxidoreductase activity"/>
    <property type="evidence" value="ECO:0007669"/>
    <property type="project" value="TreeGrafter"/>
</dbReference>
<dbReference type="SMART" id="SM00567">
    <property type="entry name" value="EZ_HEAT"/>
    <property type="match status" value="4"/>
</dbReference>
<dbReference type="SMART" id="SM00100">
    <property type="entry name" value="cNMP"/>
    <property type="match status" value="1"/>
</dbReference>
<dbReference type="EMBL" id="BEXT01000001">
    <property type="protein sequence ID" value="GBC63081.1"/>
    <property type="molecule type" value="Genomic_DNA"/>
</dbReference>
<dbReference type="Pfam" id="PF00027">
    <property type="entry name" value="cNMP_binding"/>
    <property type="match status" value="1"/>
</dbReference>
<feature type="domain" description="Cyclic nucleotide-binding" evidence="1">
    <location>
        <begin position="875"/>
        <end position="975"/>
    </location>
</feature>
<dbReference type="InterPro" id="IPR016024">
    <property type="entry name" value="ARM-type_fold"/>
</dbReference>
<dbReference type="SUPFAM" id="SSF51206">
    <property type="entry name" value="cAMP-binding domain-like"/>
    <property type="match status" value="1"/>
</dbReference>
<dbReference type="InterPro" id="IPR018490">
    <property type="entry name" value="cNMP-bd_dom_sf"/>
</dbReference>
<gene>
    <name evidence="2" type="ORF">DENIS_4070</name>
</gene>
<dbReference type="PANTHER" id="PTHR12697">
    <property type="entry name" value="PBS LYASE HEAT-LIKE PROTEIN"/>
    <property type="match status" value="1"/>
</dbReference>
<dbReference type="OrthoDB" id="5428640at2"/>
<dbReference type="Gene3D" id="1.25.10.10">
    <property type="entry name" value="Leucine-rich Repeat Variant"/>
    <property type="match status" value="2"/>
</dbReference>
<keyword evidence="3" id="KW-1185">Reference proteome</keyword>
<name>A0A401G1J2_9BACT</name>
<dbReference type="InterPro" id="IPR014710">
    <property type="entry name" value="RmlC-like_jellyroll"/>
</dbReference>
<evidence type="ECO:0000259" key="1">
    <source>
        <dbReference type="PROSITE" id="PS50042"/>
    </source>
</evidence>
<dbReference type="AlphaFoldDB" id="A0A401G1J2"/>
<evidence type="ECO:0000313" key="2">
    <source>
        <dbReference type="EMBL" id="GBC63081.1"/>
    </source>
</evidence>
<sequence length="1132" mass="127714">MATLDIQRKAIDAMTIMNVALTNIRLYPPTSAIIRNTIDRVYQILGEIFEAEGSVVFAESGPNFIVCGGIFSENDQKKFPQAMSFLELMVRFGVNSVAFQKRISKQELKTFLKIMSRGRREIEAAGGLQRVIENEKLPNIIIDHKVYVVVDKDQQIIASIDLSDEDVVRYVTGDLPLSEEDVEKLREMAKDPRWVAQVFQAGMAHIMRQRGEKSYDRLSEILLRMIRTLDEISEDINRDRISGELAHAIVDMDEETLTLILTEDTEGMFSEELFDQVIAKLDDRKFERLAGKFRRIGGSMPRANGVAAESASQTYRFMMRSEKGKRLAERIQRRMDQEKALKEQQVSRLKSALNSILKGDVAPLRDDETLSLMSGYLFQLFEVGKGKSAEIIIDRLTDRLFGPDHDIRERAAGVLAEVSDLLIAEHRLDPLVRALPRRIEWVTTESVPLSACSRMFGQLQHLARELIREYRFTESHPVLETFNRIYYGKIARSKEISRMAGDALRDIATGDVMDLLLEEFQINEINKRKQAIHTLSQLGEISMERLLELLQKSHDMSERVRVLRAVSEIGQPVPQTLIEKIGAGGPWYYMRNLILVLGKIGTEDHLPILIPLLRHEDFRVQRETLNSIYNIGGKYRGEILISALPDADERIRLNIVDMLGALKYENAVVPLLQIVESKSFFSSRDSDKLREKACIALGRIGSPKAVPPLRGIAEQKTILGIISHSDQVKAAAEKALRRIRSTAAHAGKPAGAVKIPVNRKLTLPDAGGKDAPEALPAGAEAPGAVTVPLFTLPEKPKVRQDGDTLEETTVSMLLASVEQYARNKQFDKAEAARQELVRMDDMALSEILRAEEIIEREKNETDDIEQDHLGIWPELYDMLTPEEANALYYATEEAVYESDELIFRQGEQSSRLCFIHKGQLKLFFTHGERESLLKVIGRSDVVGEDTFFSISVCTVSLSTLSHVELSYLDKSVLEQWKTDFPALESKLHDYCLGIERVRDIIRNKGLERRTRKRVDIRGAVSIRLLSSTGAATGKNFRGSFMDISEGGLSFMIKANSRKNVSLLLGRKLDMTFDFPRTCAGKLDLDARFTGNALRVRQIGTVIGVSHRQGDDYSVHIKFDRSLGEAITEQTRT</sequence>
<dbReference type="CDD" id="cd00038">
    <property type="entry name" value="CAP_ED"/>
    <property type="match status" value="1"/>
</dbReference>
<dbReference type="PROSITE" id="PS50042">
    <property type="entry name" value="CNMP_BINDING_3"/>
    <property type="match status" value="1"/>
</dbReference>
<organism evidence="2 3">
    <name type="scientific">Desulfonema ishimotonii</name>
    <dbReference type="NCBI Taxonomy" id="45657"/>
    <lineage>
        <taxon>Bacteria</taxon>
        <taxon>Pseudomonadati</taxon>
        <taxon>Thermodesulfobacteriota</taxon>
        <taxon>Desulfobacteria</taxon>
        <taxon>Desulfobacterales</taxon>
        <taxon>Desulfococcaceae</taxon>
        <taxon>Desulfonema</taxon>
    </lineage>
</organism>
<accession>A0A401G1J2</accession>
<dbReference type="Pfam" id="PF13646">
    <property type="entry name" value="HEAT_2"/>
    <property type="match status" value="1"/>
</dbReference>
<dbReference type="InterPro" id="IPR000595">
    <property type="entry name" value="cNMP-bd_dom"/>
</dbReference>
<dbReference type="PANTHER" id="PTHR12697:SF5">
    <property type="entry name" value="DEOXYHYPUSINE HYDROXYLASE"/>
    <property type="match status" value="1"/>
</dbReference>
<evidence type="ECO:0000313" key="3">
    <source>
        <dbReference type="Proteomes" id="UP000288096"/>
    </source>
</evidence>
<dbReference type="Proteomes" id="UP000288096">
    <property type="component" value="Unassembled WGS sequence"/>
</dbReference>
<comment type="caution">
    <text evidence="2">The sequence shown here is derived from an EMBL/GenBank/DDBJ whole genome shotgun (WGS) entry which is preliminary data.</text>
</comment>
<reference evidence="3" key="1">
    <citation type="submission" date="2017-11" db="EMBL/GenBank/DDBJ databases">
        <authorList>
            <person name="Watanabe M."/>
            <person name="Kojima H."/>
        </authorList>
    </citation>
    <scope>NUCLEOTIDE SEQUENCE [LARGE SCALE GENOMIC DNA]</scope>
    <source>
        <strain evidence="3">Tokyo 01</strain>
    </source>
</reference>
<dbReference type="InterPro" id="IPR011989">
    <property type="entry name" value="ARM-like"/>
</dbReference>
<dbReference type="RefSeq" id="WP_124330201.1">
    <property type="nucleotide sequence ID" value="NZ_BEXT01000001.1"/>
</dbReference>
<dbReference type="Gene3D" id="2.60.120.10">
    <property type="entry name" value="Jelly Rolls"/>
    <property type="match status" value="1"/>
</dbReference>
<protein>
    <recommendedName>
        <fullName evidence="1">Cyclic nucleotide-binding domain-containing protein</fullName>
    </recommendedName>
</protein>
<dbReference type="InterPro" id="IPR004155">
    <property type="entry name" value="PBS_lyase_HEAT"/>
</dbReference>
<proteinExistence type="predicted"/>